<sequence>MTEQPQSKTDACKAETAWWRGAVIYQIYPRSFKDASGDGIGDLKGILEHLDHIADLGADGIWISPFFTSPMRDYGYDIADYCNVDPIFGTLEDFDAVLEKAHQLGLKLIIDQVYSHSSDQHSWFMESRSSRTNPKADWYVWADPKADGSPPNNWQSLFKGPAWTWDGHRKQYYLHNFLSEQPDLNLHNADVQAAILESARFWLDRGVDGFRLMRQISICTTPDCAIIRPAASKARAPMISKPISITARNRKISHSSPGCAPCLTVMMIGLPLRKLATTALWMN</sequence>
<dbReference type="InterPro" id="IPR045857">
    <property type="entry name" value="O16G_dom_2"/>
</dbReference>
<dbReference type="Proteomes" id="UP000325187">
    <property type="component" value="Unassembled WGS sequence"/>
</dbReference>
<dbReference type="Gene3D" id="3.90.400.10">
    <property type="entry name" value="Oligo-1,6-glucosidase, Domain 2"/>
    <property type="match status" value="1"/>
</dbReference>
<proteinExistence type="inferred from homology"/>
<dbReference type="AlphaFoldDB" id="A0A5A7MZS4"/>
<comment type="similarity">
    <text evidence="1">Belongs to the glycosyl hydrolase 13 family.</text>
</comment>
<gene>
    <name evidence="5" type="ORF">JCM17845_09090</name>
</gene>
<keyword evidence="2" id="KW-0378">Hydrolase</keyword>
<accession>A0A5A7MZS4</accession>
<dbReference type="FunFam" id="3.90.400.10:FF:000002">
    <property type="entry name" value="Sucrose isomerase"/>
    <property type="match status" value="1"/>
</dbReference>
<evidence type="ECO:0000256" key="2">
    <source>
        <dbReference type="ARBA" id="ARBA00022801"/>
    </source>
</evidence>
<protein>
    <recommendedName>
        <fullName evidence="4">Glycosyl hydrolase family 13 catalytic domain-containing protein</fullName>
    </recommendedName>
</protein>
<keyword evidence="3" id="KW-0326">Glycosidase</keyword>
<evidence type="ECO:0000313" key="5">
    <source>
        <dbReference type="EMBL" id="GER00286.1"/>
    </source>
</evidence>
<dbReference type="PANTHER" id="PTHR10357:SF179">
    <property type="entry name" value="NEUTRAL AND BASIC AMINO ACID TRANSPORT PROTEIN RBAT"/>
    <property type="match status" value="1"/>
</dbReference>
<dbReference type="EMBL" id="BKCM01000003">
    <property type="protein sequence ID" value="GER00286.1"/>
    <property type="molecule type" value="Genomic_DNA"/>
</dbReference>
<reference evidence="5 6" key="1">
    <citation type="submission" date="2019-09" db="EMBL/GenBank/DDBJ databases">
        <title>NBRP : Genome information of microbial organism related human and environment.</title>
        <authorList>
            <person name="Hattori M."/>
            <person name="Oshima K."/>
            <person name="Inaba H."/>
            <person name="Suda W."/>
            <person name="Sakamoto M."/>
            <person name="Iino T."/>
            <person name="Kitahara M."/>
            <person name="Oshida Y."/>
            <person name="Iida T."/>
            <person name="Kudo T."/>
            <person name="Itoh T."/>
            <person name="Ohkuma M."/>
        </authorList>
    </citation>
    <scope>NUCLEOTIDE SEQUENCE [LARGE SCALE GENOMIC DNA]</scope>
    <source>
        <strain evidence="5 6">Mie-1</strain>
    </source>
</reference>
<dbReference type="SUPFAM" id="SSF51445">
    <property type="entry name" value="(Trans)glycosidases"/>
    <property type="match status" value="1"/>
</dbReference>
<comment type="caution">
    <text evidence="5">The sequence shown here is derived from an EMBL/GenBank/DDBJ whole genome shotgun (WGS) entry which is preliminary data.</text>
</comment>
<dbReference type="SMART" id="SM00642">
    <property type="entry name" value="Aamy"/>
    <property type="match status" value="1"/>
</dbReference>
<dbReference type="GO" id="GO:0009313">
    <property type="term" value="P:oligosaccharide catabolic process"/>
    <property type="evidence" value="ECO:0007669"/>
    <property type="project" value="TreeGrafter"/>
</dbReference>
<dbReference type="Gene3D" id="3.20.20.80">
    <property type="entry name" value="Glycosidases"/>
    <property type="match status" value="1"/>
</dbReference>
<evidence type="ECO:0000313" key="6">
    <source>
        <dbReference type="Proteomes" id="UP000325187"/>
    </source>
</evidence>
<dbReference type="GO" id="GO:0004556">
    <property type="term" value="F:alpha-amylase activity"/>
    <property type="evidence" value="ECO:0007669"/>
    <property type="project" value="TreeGrafter"/>
</dbReference>
<evidence type="ECO:0000256" key="3">
    <source>
        <dbReference type="ARBA" id="ARBA00023295"/>
    </source>
</evidence>
<evidence type="ECO:0000256" key="1">
    <source>
        <dbReference type="ARBA" id="ARBA00008061"/>
    </source>
</evidence>
<organism evidence="5 6">
    <name type="scientific">Iodidimonas gelatinilytica</name>
    <dbReference type="NCBI Taxonomy" id="1236966"/>
    <lineage>
        <taxon>Bacteria</taxon>
        <taxon>Pseudomonadati</taxon>
        <taxon>Pseudomonadota</taxon>
        <taxon>Alphaproteobacteria</taxon>
        <taxon>Iodidimonadales</taxon>
        <taxon>Iodidimonadaceae</taxon>
        <taxon>Iodidimonas</taxon>
    </lineage>
</organism>
<dbReference type="Pfam" id="PF00128">
    <property type="entry name" value="Alpha-amylase"/>
    <property type="match status" value="1"/>
</dbReference>
<evidence type="ECO:0000259" key="4">
    <source>
        <dbReference type="SMART" id="SM00642"/>
    </source>
</evidence>
<name>A0A5A7MZS4_9PROT</name>
<dbReference type="InterPro" id="IPR006047">
    <property type="entry name" value="GH13_cat_dom"/>
</dbReference>
<dbReference type="PANTHER" id="PTHR10357">
    <property type="entry name" value="ALPHA-AMYLASE FAMILY MEMBER"/>
    <property type="match status" value="1"/>
</dbReference>
<feature type="domain" description="Glycosyl hydrolase family 13 catalytic" evidence="4">
    <location>
        <begin position="26"/>
        <end position="279"/>
    </location>
</feature>
<keyword evidence="6" id="KW-1185">Reference proteome</keyword>
<dbReference type="InterPro" id="IPR017853">
    <property type="entry name" value="GH"/>
</dbReference>